<dbReference type="InterPro" id="IPR036812">
    <property type="entry name" value="NAD(P)_OxRdtase_dom_sf"/>
</dbReference>
<sequence length="274" mass="30528">MQNHILRDGNSIPPLGLGTYPLNDVEAEIAVSEAIVRGYRLIDTAVNYKNEIGVARGVLRSGTPRDEIFVQSKLPGRDHSYEGALRSLEGSLQRMGLDYLDAYLIHWPNPSQGLYVDTWRGLIKAQEEGLVKSIGVSNFLPEHIDRLIEETGVAPAINQIELHPYSQKRDWAAYNLEHAILTQCWSPLGRGTDLLKDAELAAIAAETGKTAGQVILRWEVQKLHVPLPKTGSPDRMEENLAVFDWELTDKQMARLDALEAGLGRGFDPNTHEEM</sequence>
<dbReference type="PIRSF" id="PIRSF000097">
    <property type="entry name" value="AKR"/>
    <property type="match status" value="1"/>
</dbReference>
<evidence type="ECO:0000259" key="7">
    <source>
        <dbReference type="Pfam" id="PF00248"/>
    </source>
</evidence>
<evidence type="ECO:0000313" key="9">
    <source>
        <dbReference type="Proteomes" id="UP000192359"/>
    </source>
</evidence>
<evidence type="ECO:0000256" key="2">
    <source>
        <dbReference type="ARBA" id="ARBA00022857"/>
    </source>
</evidence>
<reference evidence="8 9" key="1">
    <citation type="submission" date="2016-05" db="EMBL/GenBank/DDBJ databases">
        <title>Draft genome sequence of a porcine commensal Rothia nasimurium.</title>
        <authorList>
            <person name="Gaiser R.A."/>
            <person name="Van Baarlen P."/>
            <person name="Wells J.M."/>
        </authorList>
    </citation>
    <scope>NUCLEOTIDE SEQUENCE [LARGE SCALE GENOMIC DNA]</scope>
    <source>
        <strain evidence="8 9">PT-32</strain>
    </source>
</reference>
<feature type="binding site" evidence="5">
    <location>
        <position position="106"/>
    </location>
    <ligand>
        <name>substrate</name>
    </ligand>
</feature>
<dbReference type="PRINTS" id="PR00069">
    <property type="entry name" value="ALDKETRDTASE"/>
</dbReference>
<gene>
    <name evidence="8" type="ORF">A7979_07465</name>
</gene>
<dbReference type="Gene3D" id="3.20.20.100">
    <property type="entry name" value="NADP-dependent oxidoreductase domain"/>
    <property type="match status" value="1"/>
</dbReference>
<dbReference type="RefSeq" id="WP_083093532.1">
    <property type="nucleotide sequence ID" value="NZ_LXWF01000043.1"/>
</dbReference>
<dbReference type="PROSITE" id="PS00062">
    <property type="entry name" value="ALDOKETO_REDUCTASE_2"/>
    <property type="match status" value="1"/>
</dbReference>
<organism evidence="8 9">
    <name type="scientific">Rothia nasimurium</name>
    <dbReference type="NCBI Taxonomy" id="85336"/>
    <lineage>
        <taxon>Bacteria</taxon>
        <taxon>Bacillati</taxon>
        <taxon>Actinomycetota</taxon>
        <taxon>Actinomycetes</taxon>
        <taxon>Micrococcales</taxon>
        <taxon>Micrococcaceae</taxon>
        <taxon>Rothia</taxon>
    </lineage>
</organism>
<dbReference type="SUPFAM" id="SSF51430">
    <property type="entry name" value="NAD(P)-linked oxidoreductase"/>
    <property type="match status" value="1"/>
</dbReference>
<dbReference type="FunFam" id="3.20.20.100:FF:000002">
    <property type="entry name" value="2,5-diketo-D-gluconic acid reductase A"/>
    <property type="match status" value="1"/>
</dbReference>
<feature type="active site" description="Proton donor" evidence="4">
    <location>
        <position position="48"/>
    </location>
</feature>
<feature type="domain" description="NADP-dependent oxidoreductase" evidence="7">
    <location>
        <begin position="15"/>
        <end position="259"/>
    </location>
</feature>
<dbReference type="Proteomes" id="UP000192359">
    <property type="component" value="Unassembled WGS sequence"/>
</dbReference>
<name>A0A1Y1RMA2_9MICC</name>
<evidence type="ECO:0000256" key="3">
    <source>
        <dbReference type="ARBA" id="ARBA00023002"/>
    </source>
</evidence>
<evidence type="ECO:0000256" key="5">
    <source>
        <dbReference type="PIRSR" id="PIRSR000097-2"/>
    </source>
</evidence>
<proteinExistence type="inferred from homology"/>
<keyword evidence="3" id="KW-0560">Oxidoreductase</keyword>
<dbReference type="GO" id="GO:0016616">
    <property type="term" value="F:oxidoreductase activity, acting on the CH-OH group of donors, NAD or NADP as acceptor"/>
    <property type="evidence" value="ECO:0007669"/>
    <property type="project" value="UniProtKB-ARBA"/>
</dbReference>
<keyword evidence="9" id="KW-1185">Reference proteome</keyword>
<dbReference type="InterPro" id="IPR018170">
    <property type="entry name" value="Aldo/ket_reductase_CS"/>
</dbReference>
<dbReference type="AlphaFoldDB" id="A0A1Y1RMA2"/>
<dbReference type="InterPro" id="IPR020471">
    <property type="entry name" value="AKR"/>
</dbReference>
<accession>A0A1Y1RMA2</accession>
<keyword evidence="2" id="KW-0521">NADP</keyword>
<dbReference type="OrthoDB" id="9804790at2"/>
<dbReference type="CDD" id="cd19132">
    <property type="entry name" value="AKR_AKR5D1_E1"/>
    <property type="match status" value="1"/>
</dbReference>
<dbReference type="EMBL" id="LXWF01000043">
    <property type="protein sequence ID" value="ORC15559.1"/>
    <property type="molecule type" value="Genomic_DNA"/>
</dbReference>
<evidence type="ECO:0000256" key="6">
    <source>
        <dbReference type="PIRSR" id="PIRSR000097-3"/>
    </source>
</evidence>
<feature type="site" description="Lowers pKa of active site Tyr" evidence="6">
    <location>
        <position position="73"/>
    </location>
</feature>
<evidence type="ECO:0000256" key="1">
    <source>
        <dbReference type="ARBA" id="ARBA00007905"/>
    </source>
</evidence>
<protein>
    <submittedName>
        <fullName evidence="8">Aldo/keto reductase</fullName>
    </submittedName>
</protein>
<dbReference type="PANTHER" id="PTHR43827">
    <property type="entry name" value="2,5-DIKETO-D-GLUCONIC ACID REDUCTASE"/>
    <property type="match status" value="1"/>
</dbReference>
<evidence type="ECO:0000256" key="4">
    <source>
        <dbReference type="PIRSR" id="PIRSR000097-1"/>
    </source>
</evidence>
<comment type="similarity">
    <text evidence="1">Belongs to the aldo/keto reductase family.</text>
</comment>
<dbReference type="InterPro" id="IPR023210">
    <property type="entry name" value="NADP_OxRdtase_dom"/>
</dbReference>
<dbReference type="PANTHER" id="PTHR43827:SF3">
    <property type="entry name" value="NADP-DEPENDENT OXIDOREDUCTASE DOMAIN-CONTAINING PROTEIN"/>
    <property type="match status" value="1"/>
</dbReference>
<evidence type="ECO:0000313" key="8">
    <source>
        <dbReference type="EMBL" id="ORC15559.1"/>
    </source>
</evidence>
<dbReference type="Pfam" id="PF00248">
    <property type="entry name" value="Aldo_ket_red"/>
    <property type="match status" value="1"/>
</dbReference>
<comment type="caution">
    <text evidence="8">The sequence shown here is derived from an EMBL/GenBank/DDBJ whole genome shotgun (WGS) entry which is preliminary data.</text>
</comment>